<dbReference type="EMBL" id="LT719092">
    <property type="protein sequence ID" value="SJK84268.1"/>
    <property type="molecule type" value="Genomic_DNA"/>
</dbReference>
<dbReference type="GO" id="GO:0009086">
    <property type="term" value="P:methionine biosynthetic process"/>
    <property type="evidence" value="ECO:0007669"/>
    <property type="project" value="UniProtKB-ARBA"/>
</dbReference>
<dbReference type="GO" id="GO:0046983">
    <property type="term" value="F:protein dimerization activity"/>
    <property type="evidence" value="ECO:0007669"/>
    <property type="project" value="InterPro"/>
</dbReference>
<dbReference type="Gene3D" id="3.30.360.10">
    <property type="entry name" value="Dihydrodipicolinate Reductase, domain 2"/>
    <property type="match status" value="1"/>
</dbReference>
<feature type="domain" description="Semialdehyde dehydrogenase NAD-binding" evidence="5">
    <location>
        <begin position="5"/>
        <end position="124"/>
    </location>
</feature>
<proteinExistence type="inferred from homology"/>
<dbReference type="STRING" id="1673428.CPM_0383"/>
<comment type="similarity">
    <text evidence="1">Belongs to the aspartate-semialdehyde dehydrogenase family.</text>
</comment>
<keyword evidence="3" id="KW-0560">Oxidoreductase</keyword>
<dbReference type="Proteomes" id="UP000195607">
    <property type="component" value="Chromosome I"/>
</dbReference>
<evidence type="ECO:0000313" key="6">
    <source>
        <dbReference type="EMBL" id="SIM41469.1"/>
    </source>
</evidence>
<dbReference type="Pfam" id="PF02774">
    <property type="entry name" value="Semialdhyde_dhC"/>
    <property type="match status" value="1"/>
</dbReference>
<accession>A0A1N5SZX4</accession>
<evidence type="ECO:0000256" key="3">
    <source>
        <dbReference type="ARBA" id="ARBA00023002"/>
    </source>
</evidence>
<dbReference type="NCBIfam" id="TIGR00978">
    <property type="entry name" value="asd_EA"/>
    <property type="match status" value="1"/>
</dbReference>
<reference evidence="6 9" key="1">
    <citation type="submission" date="2016-04" db="EMBL/GenBank/DDBJ databases">
        <authorList>
            <person name="Evans L.H."/>
            <person name="Alamgir A."/>
            <person name="Owens N."/>
            <person name="Weber N.D."/>
            <person name="Virtaneva K."/>
            <person name="Barbian K."/>
            <person name="Babar A."/>
            <person name="Rosenke K."/>
        </authorList>
    </citation>
    <scope>NUCLEOTIDE SEQUENCE [LARGE SCALE GENOMIC DNA]</scope>
    <source>
        <strain evidence="6">S5</strain>
        <strain evidence="9">S5(T) (JCM 30642 \VKM B-2941)</strain>
    </source>
</reference>
<protein>
    <submittedName>
        <fullName evidence="6">Aspartate-semialdehyde dehydrogenase</fullName>
    </submittedName>
</protein>
<dbReference type="PANTHER" id="PTHR46718">
    <property type="entry name" value="ASPARTATE-SEMIALDEHYDE DEHYDROGENASE"/>
    <property type="match status" value="1"/>
</dbReference>
<dbReference type="RefSeq" id="WP_021789122.1">
    <property type="nucleotide sequence ID" value="NZ_LT671858.1"/>
</dbReference>
<dbReference type="GO" id="GO:0009088">
    <property type="term" value="P:threonine biosynthetic process"/>
    <property type="evidence" value="ECO:0007669"/>
    <property type="project" value="TreeGrafter"/>
</dbReference>
<name>A0A1N5SZX4_9ARCH</name>
<keyword evidence="8" id="KW-1185">Reference proteome</keyword>
<dbReference type="SUPFAM" id="SSF55347">
    <property type="entry name" value="Glyceraldehyde-3-phosphate dehydrogenase-like, C-terminal domain"/>
    <property type="match status" value="1"/>
</dbReference>
<reference evidence="8" key="2">
    <citation type="submission" date="2016-06" db="EMBL/GenBank/DDBJ databases">
        <authorList>
            <person name="Toshchakov V.S."/>
        </authorList>
    </citation>
    <scope>NUCLEOTIDE SEQUENCE [LARGE SCALE GENOMIC DNA]</scope>
    <source>
        <strain>PM4 (JCM 30641</strain>
        <strain evidence="8">\VKM B-2940)</strain>
    </source>
</reference>
<dbReference type="InterPro" id="IPR051823">
    <property type="entry name" value="ASADH-related"/>
</dbReference>
<gene>
    <name evidence="7" type="ORF">CPM_0383</name>
    <name evidence="6" type="ORF">CSP5_0411</name>
</gene>
<feature type="active site" description="Proton acceptor" evidence="4">
    <location>
        <position position="229"/>
    </location>
</feature>
<dbReference type="KEGG" id="cdiv:CPM_0383"/>
<dbReference type="EMBL" id="LT671858">
    <property type="protein sequence ID" value="SIM41469.1"/>
    <property type="molecule type" value="Genomic_DNA"/>
</dbReference>
<dbReference type="OrthoDB" id="38238at2157"/>
<dbReference type="InterPro" id="IPR005676">
    <property type="entry name" value="Asp_semi-ald_DH_pep-lack"/>
</dbReference>
<dbReference type="InterPro" id="IPR012280">
    <property type="entry name" value="Semialdhyde_DH_dimer_dom"/>
</dbReference>
<dbReference type="InterPro" id="IPR000534">
    <property type="entry name" value="Semialdehyde_DH_NAD-bd"/>
</dbReference>
<evidence type="ECO:0000256" key="2">
    <source>
        <dbReference type="ARBA" id="ARBA00022857"/>
    </source>
</evidence>
<dbReference type="GO" id="GO:0004073">
    <property type="term" value="F:aspartate-semialdehyde dehydrogenase activity"/>
    <property type="evidence" value="ECO:0007669"/>
    <property type="project" value="TreeGrafter"/>
</dbReference>
<dbReference type="GO" id="GO:0051287">
    <property type="term" value="F:NAD binding"/>
    <property type="evidence" value="ECO:0007669"/>
    <property type="project" value="InterPro"/>
</dbReference>
<organism evidence="6 9">
    <name type="scientific">Cuniculiplasma divulgatum</name>
    <dbReference type="NCBI Taxonomy" id="1673428"/>
    <lineage>
        <taxon>Archaea</taxon>
        <taxon>Methanobacteriati</taxon>
        <taxon>Thermoplasmatota</taxon>
        <taxon>Thermoplasmata</taxon>
        <taxon>Thermoplasmatales</taxon>
        <taxon>Cuniculiplasmataceae</taxon>
        <taxon>Cuniculiplasma</taxon>
    </lineage>
</organism>
<dbReference type="NCBIfam" id="NF006416">
    <property type="entry name" value="PRK08664.1"/>
    <property type="match status" value="1"/>
</dbReference>
<evidence type="ECO:0000256" key="4">
    <source>
        <dbReference type="PIRSR" id="PIRSR000148-1"/>
    </source>
</evidence>
<evidence type="ECO:0000313" key="7">
    <source>
        <dbReference type="EMBL" id="SJK84268.1"/>
    </source>
</evidence>
<keyword evidence="2" id="KW-0521">NADP</keyword>
<feature type="active site" description="Acyl-thioester intermediate" evidence="4">
    <location>
        <position position="137"/>
    </location>
</feature>
<evidence type="ECO:0000256" key="1">
    <source>
        <dbReference type="ARBA" id="ARBA00010584"/>
    </source>
</evidence>
<dbReference type="AlphaFoldDB" id="A0A1N5SZX4"/>
<dbReference type="InterPro" id="IPR036291">
    <property type="entry name" value="NAD(P)-bd_dom_sf"/>
</dbReference>
<dbReference type="Proteomes" id="UP000187822">
    <property type="component" value="Chromosome I"/>
</dbReference>
<dbReference type="GeneID" id="41587714"/>
<dbReference type="Gene3D" id="3.40.50.720">
    <property type="entry name" value="NAD(P)-binding Rossmann-like Domain"/>
    <property type="match status" value="1"/>
</dbReference>
<evidence type="ECO:0000313" key="8">
    <source>
        <dbReference type="Proteomes" id="UP000187822"/>
    </source>
</evidence>
<dbReference type="CDD" id="cd18130">
    <property type="entry name" value="ASADH_C_arch_fung_like"/>
    <property type="match status" value="1"/>
</dbReference>
<dbReference type="PIRSF" id="PIRSF000148">
    <property type="entry name" value="ASA_dh"/>
    <property type="match status" value="1"/>
</dbReference>
<dbReference type="SMART" id="SM00859">
    <property type="entry name" value="Semialdhyde_dh"/>
    <property type="match status" value="1"/>
</dbReference>
<reference evidence="7" key="3">
    <citation type="submission" date="2016-06" db="EMBL/GenBank/DDBJ databases">
        <authorList>
            <person name="Olsen C.W."/>
            <person name="Carey S."/>
            <person name="Hinshaw L."/>
            <person name="Karasin A.I."/>
        </authorList>
    </citation>
    <scope>NUCLEOTIDE SEQUENCE [LARGE SCALE GENOMIC DNA]</scope>
    <source>
        <strain evidence="7">PM4</strain>
    </source>
</reference>
<dbReference type="PANTHER" id="PTHR46718:SF1">
    <property type="entry name" value="ASPARTATE-SEMIALDEHYDE DEHYDROGENASE"/>
    <property type="match status" value="1"/>
</dbReference>
<dbReference type="SUPFAM" id="SSF51735">
    <property type="entry name" value="NAD(P)-binding Rossmann-fold domains"/>
    <property type="match status" value="1"/>
</dbReference>
<sequence length="340" mass="36571">MDKLSVGVLGCTGLVGETFLKLLENHPWFRVDGIYASKNSAGLLMKAGSIESNELTVKDSTVENIVNAKHDIVFSAISDLNAGPIELELSKHGQWVFTNASANRLNEAIPLVVPEINSDHLNVINEDDGFIVANGNCSTIGLSLGIDPIFDLMPQHLTVTTLQSISGAGYPGIPSMDILANVIPFINGEEGKLEKETKKIFGKISNGKMHESSLNISATATRVPVKIGHIISATVEVREDVDEKLVLNKIKNYGNGSLKGHFPTLPKESIMFVPGNDRPQPLLDSNSDDVLKEMQVKVGRIRVSGKYISLIILVNNLVRGAAGASILNAEIVSKMRGAIS</sequence>
<dbReference type="GO" id="GO:0050661">
    <property type="term" value="F:NADP binding"/>
    <property type="evidence" value="ECO:0007669"/>
    <property type="project" value="InterPro"/>
</dbReference>
<evidence type="ECO:0000313" key="9">
    <source>
        <dbReference type="Proteomes" id="UP000195607"/>
    </source>
</evidence>
<dbReference type="Pfam" id="PF01118">
    <property type="entry name" value="Semialdhyde_dh"/>
    <property type="match status" value="1"/>
</dbReference>
<evidence type="ECO:0000259" key="5">
    <source>
        <dbReference type="SMART" id="SM00859"/>
    </source>
</evidence>